<evidence type="ECO:0000313" key="2">
    <source>
        <dbReference type="Proteomes" id="UP001152320"/>
    </source>
</evidence>
<name>A0A9Q1GXE1_HOLLE</name>
<organism evidence="1 2">
    <name type="scientific">Holothuria leucospilota</name>
    <name type="common">Black long sea cucumber</name>
    <name type="synonym">Mertensiothuria leucospilota</name>
    <dbReference type="NCBI Taxonomy" id="206669"/>
    <lineage>
        <taxon>Eukaryota</taxon>
        <taxon>Metazoa</taxon>
        <taxon>Echinodermata</taxon>
        <taxon>Eleutherozoa</taxon>
        <taxon>Echinozoa</taxon>
        <taxon>Holothuroidea</taxon>
        <taxon>Aspidochirotacea</taxon>
        <taxon>Aspidochirotida</taxon>
        <taxon>Holothuriidae</taxon>
        <taxon>Holothuria</taxon>
    </lineage>
</organism>
<comment type="caution">
    <text evidence="1">The sequence shown here is derived from an EMBL/GenBank/DDBJ whole genome shotgun (WGS) entry which is preliminary data.</text>
</comment>
<dbReference type="AlphaFoldDB" id="A0A9Q1GXE1"/>
<gene>
    <name evidence="1" type="ORF">HOLleu_30854</name>
</gene>
<proteinExistence type="predicted"/>
<sequence length="66" mass="7478">MSWETSGYNACWEGKCTTTETACARQIFCVITHNFPVLNYGSLDINHGSKRIFFTGKVLFKVNLLN</sequence>
<evidence type="ECO:0000313" key="1">
    <source>
        <dbReference type="EMBL" id="KAJ8028572.1"/>
    </source>
</evidence>
<protein>
    <submittedName>
        <fullName evidence="1">Uncharacterized protein</fullName>
    </submittedName>
</protein>
<dbReference type="EMBL" id="JAIZAY010000015">
    <property type="protein sequence ID" value="KAJ8028572.1"/>
    <property type="molecule type" value="Genomic_DNA"/>
</dbReference>
<keyword evidence="2" id="KW-1185">Reference proteome</keyword>
<accession>A0A9Q1GXE1</accession>
<reference evidence="1" key="1">
    <citation type="submission" date="2021-10" db="EMBL/GenBank/DDBJ databases">
        <title>Tropical sea cucumber genome reveals ecological adaptation and Cuvierian tubules defense mechanism.</title>
        <authorList>
            <person name="Chen T."/>
        </authorList>
    </citation>
    <scope>NUCLEOTIDE SEQUENCE</scope>
    <source>
        <strain evidence="1">Nanhai2018</strain>
        <tissue evidence="1">Muscle</tissue>
    </source>
</reference>
<dbReference type="Proteomes" id="UP001152320">
    <property type="component" value="Chromosome 15"/>
</dbReference>